<evidence type="ECO:0000259" key="1">
    <source>
        <dbReference type="Pfam" id="PF10592"/>
    </source>
</evidence>
<reference evidence="2 3" key="1">
    <citation type="submission" date="2018-06" db="EMBL/GenBank/DDBJ databases">
        <authorList>
            <consortium name="Pathogen Informatics"/>
            <person name="Doyle S."/>
        </authorList>
    </citation>
    <scope>NUCLEOTIDE SEQUENCE [LARGE SCALE GENOMIC DNA]</scope>
    <source>
        <strain evidence="2 3">NCTC11179</strain>
    </source>
</reference>
<dbReference type="EMBL" id="UGQL01000001">
    <property type="protein sequence ID" value="STZ26922.1"/>
    <property type="molecule type" value="Genomic_DNA"/>
</dbReference>
<dbReference type="InterPro" id="IPR018891">
    <property type="entry name" value="AIPR_C"/>
</dbReference>
<feature type="domain" description="Abortive phage infection protein C-terminal" evidence="1">
    <location>
        <begin position="263"/>
        <end position="476"/>
    </location>
</feature>
<gene>
    <name evidence="2" type="ORF">NCTC11179_00449</name>
</gene>
<proteinExistence type="predicted"/>
<protein>
    <submittedName>
        <fullName evidence="2">AIPR protein</fullName>
    </submittedName>
</protein>
<evidence type="ECO:0000313" key="2">
    <source>
        <dbReference type="EMBL" id="STZ26922.1"/>
    </source>
</evidence>
<dbReference type="AlphaFoldDB" id="A0A378RIS3"/>
<keyword evidence="3" id="KW-1185">Reference proteome</keyword>
<name>A0A378RIS3_MYROD</name>
<dbReference type="Pfam" id="PF10592">
    <property type="entry name" value="AIPR"/>
    <property type="match status" value="1"/>
</dbReference>
<sequence length="566" mass="65465">MSNSKIILEGCIKTFKENNEIELGESDVFELFTLTQILKEKNITFENIENSIVDGGNDGGIDSILILVNGEIVESFDELENCQFSNKTVTEIIITQCKKENSFKELTVDKLITTIPIILDLQKDEQVLINRFNGALVDKVLTLREIWQKTVIAGGSIYCKFNYCANAIFVEVNNVFEEKIKQLKNLTSTYISVKNSVDFEMYSCTELLELYQKQKSNRLILEFKDRPLIIDYNDDIGYIGTVKLDVYKEFLTSDEGNIREDLFESNIRHFQGLVDVNKKIKETIEQITEEDFWWLNNGITIIAEEPTEIGRKLSLENVQIVNGLQTSYSIFNNHELLNEERSVLVKIIINKNKDIVDNIIASTNRQNAVSATLLRATEPIQRELELFFSNEGYFYDRRKNYYKNQGKPALRIFGIQFTAQAIESIIHNNPHSARSTPTSLLKNDSTYNRIFDPKKHFKVYLNSCLISKKAHMFLLNIKELEVKNRTVNFKLHFASLTLKVLYELKFVPLNELENFKIDELTDKVLNDTLKLLDDSILKYLEEYKGTNLINIAKSKDFTDFLFKSFS</sequence>
<dbReference type="RefSeq" id="WP_115089961.1">
    <property type="nucleotide sequence ID" value="NZ_CP068107.1"/>
</dbReference>
<organism evidence="2 3">
    <name type="scientific">Myroides odoratus</name>
    <name type="common">Flavobacterium odoratum</name>
    <dbReference type="NCBI Taxonomy" id="256"/>
    <lineage>
        <taxon>Bacteria</taxon>
        <taxon>Pseudomonadati</taxon>
        <taxon>Bacteroidota</taxon>
        <taxon>Flavobacteriia</taxon>
        <taxon>Flavobacteriales</taxon>
        <taxon>Flavobacteriaceae</taxon>
        <taxon>Myroides</taxon>
    </lineage>
</organism>
<evidence type="ECO:0000313" key="3">
    <source>
        <dbReference type="Proteomes" id="UP000255024"/>
    </source>
</evidence>
<dbReference type="Proteomes" id="UP000255024">
    <property type="component" value="Unassembled WGS sequence"/>
</dbReference>
<accession>A0A378RIS3</accession>